<dbReference type="GO" id="GO:0046872">
    <property type="term" value="F:metal ion binding"/>
    <property type="evidence" value="ECO:0007669"/>
    <property type="project" value="UniProtKB-KW"/>
</dbReference>
<dbReference type="Pfam" id="PF13186">
    <property type="entry name" value="SPASM"/>
    <property type="match status" value="1"/>
</dbReference>
<dbReference type="EMBL" id="PCQY01000024">
    <property type="protein sequence ID" value="PIP04544.1"/>
    <property type="molecule type" value="Genomic_DNA"/>
</dbReference>
<dbReference type="InterPro" id="IPR058240">
    <property type="entry name" value="rSAM_sf"/>
</dbReference>
<dbReference type="InterPro" id="IPR023885">
    <property type="entry name" value="4Fe4S-binding_SPASM_dom"/>
</dbReference>
<comment type="caution">
    <text evidence="8">The sequence shown here is derived from an EMBL/GenBank/DDBJ whole genome shotgun (WGS) entry which is preliminary data.</text>
</comment>
<gene>
    <name evidence="8" type="ORF">COX53_01965</name>
</gene>
<evidence type="ECO:0000313" key="9">
    <source>
        <dbReference type="Proteomes" id="UP000231388"/>
    </source>
</evidence>
<proteinExistence type="inferred from homology"/>
<reference evidence="8 9" key="1">
    <citation type="submission" date="2017-09" db="EMBL/GenBank/DDBJ databases">
        <title>Depth-based differentiation of microbial function through sediment-hosted aquifers and enrichment of novel symbionts in the deep terrestrial subsurface.</title>
        <authorList>
            <person name="Probst A.J."/>
            <person name="Ladd B."/>
            <person name="Jarett J.K."/>
            <person name="Geller-Mcgrath D.E."/>
            <person name="Sieber C.M."/>
            <person name="Emerson J.B."/>
            <person name="Anantharaman K."/>
            <person name="Thomas B.C."/>
            <person name="Malmstrom R."/>
            <person name="Stieglmeier M."/>
            <person name="Klingl A."/>
            <person name="Woyke T."/>
            <person name="Ryan C.M."/>
            <person name="Banfield J.F."/>
        </authorList>
    </citation>
    <scope>NUCLEOTIDE SEQUENCE [LARGE SCALE GENOMIC DNA]</scope>
    <source>
        <strain evidence="8">CG23_combo_of_CG06-09_8_20_14_all_40_14</strain>
    </source>
</reference>
<evidence type="ECO:0000256" key="5">
    <source>
        <dbReference type="ARBA" id="ARBA00023014"/>
    </source>
</evidence>
<dbReference type="InterPro" id="IPR013785">
    <property type="entry name" value="Aldolase_TIM"/>
</dbReference>
<comment type="similarity">
    <text evidence="6">Belongs to the radical SAM superfamily. Anaerobic sulfatase-maturating enzyme family.</text>
</comment>
<dbReference type="InterPro" id="IPR007197">
    <property type="entry name" value="rSAM"/>
</dbReference>
<organism evidence="8 9">
    <name type="scientific">candidate division WWE3 bacterium CG23_combo_of_CG06-09_8_20_14_all_40_14</name>
    <dbReference type="NCBI Taxonomy" id="1975095"/>
    <lineage>
        <taxon>Bacteria</taxon>
        <taxon>Katanobacteria</taxon>
    </lineage>
</organism>
<dbReference type="SFLD" id="SFLDS00029">
    <property type="entry name" value="Radical_SAM"/>
    <property type="match status" value="2"/>
</dbReference>
<sequence length="372" mass="42681">MKGTTVLMQPVGERCNSRCDYCYNFEAFARMREHAPKMTLDTVERVARGLVESDRHLVILTWHGGEPLLRGIQFYKDVIALQGRLMREFPHVQIRNGMQSNLTLLNEEWCEFFAANHFSIGASLDGWASLHNAHRKYSDGRGQFEDTDRGVNLAKKYNILGGFIAVINDQTVRQDPKRFFDFLMGTYPRSEIVPCWGTGSEAIRTDYTITNEQFLEFATKLFDIWWETNDPKNGIRMFHGFMQALLGGQEYTCLFKGNCGDFIGVEANGDVYTCGKFVGITEFRMGNIHNKSISEMLEEETYKNFVSRHIDLPNQCKNCQWGNVCHNGCSYERYLGGQQFAEVSPHCEVWNGLYTHVNRRIEALKDSQASAF</sequence>
<evidence type="ECO:0000256" key="6">
    <source>
        <dbReference type="ARBA" id="ARBA00023601"/>
    </source>
</evidence>
<dbReference type="AlphaFoldDB" id="A0A2G9XC59"/>
<keyword evidence="4" id="KW-0408">Iron</keyword>
<dbReference type="GO" id="GO:0016491">
    <property type="term" value="F:oxidoreductase activity"/>
    <property type="evidence" value="ECO:0007669"/>
    <property type="project" value="InterPro"/>
</dbReference>
<evidence type="ECO:0000256" key="1">
    <source>
        <dbReference type="ARBA" id="ARBA00001966"/>
    </source>
</evidence>
<protein>
    <recommendedName>
        <fullName evidence="7">Radical SAM core domain-containing protein</fullName>
    </recommendedName>
</protein>
<dbReference type="InterPro" id="IPR023867">
    <property type="entry name" value="Sulphatase_maturase_rSAM"/>
</dbReference>
<dbReference type="PANTHER" id="PTHR43273">
    <property type="entry name" value="ANAEROBIC SULFATASE-MATURATING ENZYME HOMOLOG ASLB-RELATED"/>
    <property type="match status" value="1"/>
</dbReference>
<dbReference type="SFLD" id="SFLDG01067">
    <property type="entry name" value="SPASM/twitch_domain_containing"/>
    <property type="match status" value="2"/>
</dbReference>
<evidence type="ECO:0000256" key="2">
    <source>
        <dbReference type="ARBA" id="ARBA00022691"/>
    </source>
</evidence>
<comment type="cofactor">
    <cofactor evidence="1">
        <name>[4Fe-4S] cluster</name>
        <dbReference type="ChEBI" id="CHEBI:49883"/>
    </cofactor>
</comment>
<dbReference type="GO" id="GO:0051536">
    <property type="term" value="F:iron-sulfur cluster binding"/>
    <property type="evidence" value="ECO:0007669"/>
    <property type="project" value="UniProtKB-KW"/>
</dbReference>
<dbReference type="PROSITE" id="PS51918">
    <property type="entry name" value="RADICAL_SAM"/>
    <property type="match status" value="1"/>
</dbReference>
<dbReference type="SFLD" id="SFLDG01386">
    <property type="entry name" value="main_SPASM_domain-containing"/>
    <property type="match status" value="2"/>
</dbReference>
<evidence type="ECO:0000256" key="4">
    <source>
        <dbReference type="ARBA" id="ARBA00023004"/>
    </source>
</evidence>
<keyword evidence="2" id="KW-0949">S-adenosyl-L-methionine</keyword>
<name>A0A2G9XC59_UNCKA</name>
<dbReference type="SUPFAM" id="SSF102114">
    <property type="entry name" value="Radical SAM enzymes"/>
    <property type="match status" value="1"/>
</dbReference>
<dbReference type="Gene3D" id="3.20.20.70">
    <property type="entry name" value="Aldolase class I"/>
    <property type="match status" value="1"/>
</dbReference>
<keyword evidence="3" id="KW-0479">Metal-binding</keyword>
<keyword evidence="5" id="KW-0411">Iron-sulfur</keyword>
<feature type="domain" description="Radical SAM core" evidence="7">
    <location>
        <begin position="1"/>
        <end position="227"/>
    </location>
</feature>
<dbReference type="SFLD" id="SFLDG01384">
    <property type="entry name" value="thioether_bond_formation_requi"/>
    <property type="match status" value="1"/>
</dbReference>
<accession>A0A2G9XC59</accession>
<dbReference type="PANTHER" id="PTHR43273:SF3">
    <property type="entry name" value="ANAEROBIC SULFATASE-MATURATING ENZYME HOMOLOG ASLB-RELATED"/>
    <property type="match status" value="1"/>
</dbReference>
<dbReference type="Pfam" id="PF04055">
    <property type="entry name" value="Radical_SAM"/>
    <property type="match status" value="1"/>
</dbReference>
<dbReference type="Proteomes" id="UP000231388">
    <property type="component" value="Unassembled WGS sequence"/>
</dbReference>
<evidence type="ECO:0000313" key="8">
    <source>
        <dbReference type="EMBL" id="PIP04544.1"/>
    </source>
</evidence>
<dbReference type="NCBIfam" id="TIGR04085">
    <property type="entry name" value="rSAM_more_4Fe4S"/>
    <property type="match status" value="1"/>
</dbReference>
<dbReference type="CDD" id="cd01335">
    <property type="entry name" value="Radical_SAM"/>
    <property type="match status" value="1"/>
</dbReference>
<dbReference type="SFLD" id="SFLDG01072">
    <property type="entry name" value="dehydrogenase_like"/>
    <property type="match status" value="1"/>
</dbReference>
<evidence type="ECO:0000256" key="3">
    <source>
        <dbReference type="ARBA" id="ARBA00022723"/>
    </source>
</evidence>
<evidence type="ECO:0000259" key="7">
    <source>
        <dbReference type="PROSITE" id="PS51918"/>
    </source>
</evidence>